<keyword evidence="7" id="KW-1185">Reference proteome</keyword>
<sequence>LYNIAKTDSILVLGGSLTLTTALETFQKYSNDTGFKYLSHLAQHVEIIANVPVRNIGTIAGNLMLKYQHKEFPSDLFRTERTGTSDPSRSARDSVEMGGAGVDPKEEGMGILREEKGEGIVPREQERNNRGFLG</sequence>
<dbReference type="OrthoDB" id="8300278at2759"/>
<keyword evidence="3" id="KW-0576">Peroxisome</keyword>
<evidence type="ECO:0000259" key="5">
    <source>
        <dbReference type="PROSITE" id="PS51387"/>
    </source>
</evidence>
<evidence type="ECO:0000256" key="4">
    <source>
        <dbReference type="SAM" id="MobiDB-lite"/>
    </source>
</evidence>
<protein>
    <submittedName>
        <fullName evidence="6">ALDO1 oxidase</fullName>
    </submittedName>
</protein>
<evidence type="ECO:0000256" key="1">
    <source>
        <dbReference type="ARBA" id="ARBA00004275"/>
    </source>
</evidence>
<dbReference type="Pfam" id="PF00941">
    <property type="entry name" value="FAD_binding_5"/>
    <property type="match status" value="1"/>
</dbReference>
<feature type="region of interest" description="Disordered" evidence="4">
    <location>
        <begin position="76"/>
        <end position="134"/>
    </location>
</feature>
<gene>
    <name evidence="6" type="primary">Aao1</name>
    <name evidence="6" type="ORF">G6Z77_0012241</name>
</gene>
<dbReference type="EMBL" id="JAANIB010005917">
    <property type="protein sequence ID" value="KAG5330334.1"/>
    <property type="molecule type" value="Genomic_DNA"/>
</dbReference>
<dbReference type="Proteomes" id="UP000670152">
    <property type="component" value="Unassembled WGS sequence"/>
</dbReference>
<accession>A0A836JSF5</accession>
<reference evidence="6 7" key="1">
    <citation type="submission" date="2020-02" db="EMBL/GenBank/DDBJ databases">
        <title>Relaxed selection underlies rapid genomic changes in the transitions from sociality to social parasitism in ants.</title>
        <authorList>
            <person name="Bi X."/>
        </authorList>
    </citation>
    <scope>NUCLEOTIDE SEQUENCE [LARGE SCALE GENOMIC DNA]</scope>
    <source>
        <strain evidence="6">BGI-DK2014b</strain>
        <tissue evidence="6">Whole body</tissue>
    </source>
</reference>
<feature type="compositionally biased region" description="Basic and acidic residues" evidence="4">
    <location>
        <begin position="103"/>
        <end position="134"/>
    </location>
</feature>
<evidence type="ECO:0000313" key="6">
    <source>
        <dbReference type="EMBL" id="KAG5330334.1"/>
    </source>
</evidence>
<dbReference type="InterPro" id="IPR002346">
    <property type="entry name" value="Mopterin_DH_FAD-bd"/>
</dbReference>
<dbReference type="GO" id="GO:0071949">
    <property type="term" value="F:FAD binding"/>
    <property type="evidence" value="ECO:0007669"/>
    <property type="project" value="InterPro"/>
</dbReference>
<dbReference type="InterPro" id="IPR016169">
    <property type="entry name" value="FAD-bd_PCMH_sub2"/>
</dbReference>
<evidence type="ECO:0000256" key="3">
    <source>
        <dbReference type="ARBA" id="ARBA00023140"/>
    </source>
</evidence>
<proteinExistence type="predicted"/>
<evidence type="ECO:0000256" key="2">
    <source>
        <dbReference type="ARBA" id="ARBA00011738"/>
    </source>
</evidence>
<dbReference type="GO" id="GO:0005777">
    <property type="term" value="C:peroxisome"/>
    <property type="evidence" value="ECO:0007669"/>
    <property type="project" value="UniProtKB-SubCell"/>
</dbReference>
<dbReference type="Gene3D" id="3.30.465.10">
    <property type="match status" value="1"/>
</dbReference>
<dbReference type="SUPFAM" id="SSF56176">
    <property type="entry name" value="FAD-binding/transporter-associated domain-like"/>
    <property type="match status" value="1"/>
</dbReference>
<dbReference type="AlphaFoldDB" id="A0A836JSF5"/>
<dbReference type="GO" id="GO:0016491">
    <property type="term" value="F:oxidoreductase activity"/>
    <property type="evidence" value="ECO:0007669"/>
    <property type="project" value="InterPro"/>
</dbReference>
<name>A0A836JSF5_9HYME</name>
<organism evidence="6 7">
    <name type="scientific">Acromyrmex heyeri</name>
    <dbReference type="NCBI Taxonomy" id="230685"/>
    <lineage>
        <taxon>Eukaryota</taxon>
        <taxon>Metazoa</taxon>
        <taxon>Ecdysozoa</taxon>
        <taxon>Arthropoda</taxon>
        <taxon>Hexapoda</taxon>
        <taxon>Insecta</taxon>
        <taxon>Pterygota</taxon>
        <taxon>Neoptera</taxon>
        <taxon>Endopterygota</taxon>
        <taxon>Hymenoptera</taxon>
        <taxon>Apocrita</taxon>
        <taxon>Aculeata</taxon>
        <taxon>Formicoidea</taxon>
        <taxon>Formicidae</taxon>
        <taxon>Myrmicinae</taxon>
        <taxon>Acromyrmex</taxon>
    </lineage>
</organism>
<comment type="subunit">
    <text evidence="2">Homodimer.</text>
</comment>
<dbReference type="PROSITE" id="PS51387">
    <property type="entry name" value="FAD_PCMH"/>
    <property type="match status" value="1"/>
</dbReference>
<comment type="caution">
    <text evidence="6">The sequence shown here is derived from an EMBL/GenBank/DDBJ whole genome shotgun (WGS) entry which is preliminary data.</text>
</comment>
<dbReference type="InterPro" id="IPR016166">
    <property type="entry name" value="FAD-bd_PCMH"/>
</dbReference>
<feature type="non-terminal residue" evidence="6">
    <location>
        <position position="1"/>
    </location>
</feature>
<feature type="compositionally biased region" description="Basic and acidic residues" evidence="4">
    <location>
        <begin position="76"/>
        <end position="95"/>
    </location>
</feature>
<dbReference type="InterPro" id="IPR036318">
    <property type="entry name" value="FAD-bd_PCMH-like_sf"/>
</dbReference>
<feature type="non-terminal residue" evidence="6">
    <location>
        <position position="134"/>
    </location>
</feature>
<evidence type="ECO:0000313" key="7">
    <source>
        <dbReference type="Proteomes" id="UP000670152"/>
    </source>
</evidence>
<comment type="subcellular location">
    <subcellularLocation>
        <location evidence="1">Peroxisome</location>
    </subcellularLocation>
</comment>
<feature type="domain" description="FAD-binding PCMH-type" evidence="5">
    <location>
        <begin position="1"/>
        <end position="122"/>
    </location>
</feature>